<proteinExistence type="predicted"/>
<accession>A0ABS2NXH6</accession>
<keyword evidence="2" id="KW-1185">Reference proteome</keyword>
<dbReference type="EC" id="1.14.13.149" evidence="1"/>
<dbReference type="GO" id="GO:0097266">
    <property type="term" value="F:phenylacetyl-CoA 1,2-epoxidase activity"/>
    <property type="evidence" value="ECO:0007669"/>
    <property type="project" value="UniProtKB-EC"/>
</dbReference>
<dbReference type="InterPro" id="IPR012347">
    <property type="entry name" value="Ferritin-like"/>
</dbReference>
<dbReference type="RefSeq" id="WP_204414367.1">
    <property type="nucleotide sequence ID" value="NZ_JAFBED010000002.1"/>
</dbReference>
<organism evidence="1 2">
    <name type="scientific">Sutcliffiella tianshenii</name>
    <dbReference type="NCBI Taxonomy" id="1463404"/>
    <lineage>
        <taxon>Bacteria</taxon>
        <taxon>Bacillati</taxon>
        <taxon>Bacillota</taxon>
        <taxon>Bacilli</taxon>
        <taxon>Bacillales</taxon>
        <taxon>Bacillaceae</taxon>
        <taxon>Sutcliffiella</taxon>
    </lineage>
</organism>
<sequence length="274" mass="31059">MNIASVEEAKKDKAYHKALTELLYQLADDDFIIAFRGSEWLGLAPHIEEDVAFSSINQDTMGHAAMFYRLLEDLGEGDMDALAHARNAKDRVNAVVLELVNGPGNYLKEPKYDWAFAVVRHFFYTQAKKLKMESLKNSTYEPLKHVAIKVNMELYYHLLHWRTWFTQLCQANGDAKSRMMAAVDKVLADFGGVLSLGPDAALISQFGLMEGEEMLRQRFIQTMTDIFEKVDFPPFENKLGMKNGDGRKGEHTKDLEDAILTLGEVYNSNPAAVW</sequence>
<evidence type="ECO:0000313" key="1">
    <source>
        <dbReference type="EMBL" id="MBM7619365.1"/>
    </source>
</evidence>
<dbReference type="EMBL" id="JAFBED010000002">
    <property type="protein sequence ID" value="MBM7619365.1"/>
    <property type="molecule type" value="Genomic_DNA"/>
</dbReference>
<dbReference type="Pfam" id="PF05138">
    <property type="entry name" value="PaaA_PaaC"/>
    <property type="match status" value="1"/>
</dbReference>
<protein>
    <submittedName>
        <fullName evidence="1">Ring-1,2-phenylacetyl-CoA epoxidase subunit PaaC</fullName>
        <ecNumber evidence="1">1.14.13.149</ecNumber>
    </submittedName>
</protein>
<dbReference type="SUPFAM" id="SSF47240">
    <property type="entry name" value="Ferritin-like"/>
    <property type="match status" value="1"/>
</dbReference>
<dbReference type="InterPro" id="IPR052703">
    <property type="entry name" value="Aromatic_CoA_ox/epox"/>
</dbReference>
<dbReference type="InterPro" id="IPR007814">
    <property type="entry name" value="PaaA_PaaC"/>
</dbReference>
<dbReference type="PANTHER" id="PTHR30458:SF0">
    <property type="entry name" value="1,2-PHENYLACETYL-COA EPOXIDASE, SUBUNIT C"/>
    <property type="match status" value="1"/>
</dbReference>
<dbReference type="PANTHER" id="PTHR30458">
    <property type="entry name" value="PHENYLACETIC ACID DEGRADATION PROTEIN PAA"/>
    <property type="match status" value="1"/>
</dbReference>
<keyword evidence="1" id="KW-0560">Oxidoreductase</keyword>
<dbReference type="InterPro" id="IPR009078">
    <property type="entry name" value="Ferritin-like_SF"/>
</dbReference>
<dbReference type="Gene3D" id="1.20.1260.10">
    <property type="match status" value="1"/>
</dbReference>
<reference evidence="1 2" key="1">
    <citation type="submission" date="2021-01" db="EMBL/GenBank/DDBJ databases">
        <title>Genomic Encyclopedia of Type Strains, Phase IV (KMG-IV): sequencing the most valuable type-strain genomes for metagenomic binning, comparative biology and taxonomic classification.</title>
        <authorList>
            <person name="Goeker M."/>
        </authorList>
    </citation>
    <scope>NUCLEOTIDE SEQUENCE [LARGE SCALE GENOMIC DNA]</scope>
    <source>
        <strain evidence="1 2">DSM 25879</strain>
    </source>
</reference>
<gene>
    <name evidence="1" type="ORF">JOC95_001214</name>
</gene>
<name>A0ABS2NXH6_9BACI</name>
<evidence type="ECO:0000313" key="2">
    <source>
        <dbReference type="Proteomes" id="UP000737402"/>
    </source>
</evidence>
<dbReference type="Proteomes" id="UP000737402">
    <property type="component" value="Unassembled WGS sequence"/>
</dbReference>
<dbReference type="NCBIfam" id="TIGR02158">
    <property type="entry name" value="PA_CoA_Oxy3"/>
    <property type="match status" value="1"/>
</dbReference>
<comment type="caution">
    <text evidence="1">The sequence shown here is derived from an EMBL/GenBank/DDBJ whole genome shotgun (WGS) entry which is preliminary data.</text>
</comment>
<dbReference type="InterPro" id="IPR011882">
    <property type="entry name" value="PaaC"/>
</dbReference>